<dbReference type="NCBIfam" id="TIGR01909">
    <property type="entry name" value="C_GCAxxG_C_C"/>
    <property type="match status" value="1"/>
</dbReference>
<proteinExistence type="predicted"/>
<organism evidence="1 2">
    <name type="scientific">Desulfovibrio subterraneus</name>
    <dbReference type="NCBI Taxonomy" id="2718620"/>
    <lineage>
        <taxon>Bacteria</taxon>
        <taxon>Pseudomonadati</taxon>
        <taxon>Thermodesulfobacteriota</taxon>
        <taxon>Desulfovibrionia</taxon>
        <taxon>Desulfovibrionales</taxon>
        <taxon>Desulfovibrionaceae</taxon>
        <taxon>Desulfovibrio</taxon>
    </lineage>
</organism>
<evidence type="ECO:0000313" key="2">
    <source>
        <dbReference type="Proteomes" id="UP000503840"/>
    </source>
</evidence>
<dbReference type="AlphaFoldDB" id="A0A7J0BQ89"/>
<dbReference type="RefSeq" id="WP_174406904.1">
    <property type="nucleotide sequence ID" value="NZ_BLVO01000016.1"/>
</dbReference>
<dbReference type="Pfam" id="PF09719">
    <property type="entry name" value="C_GCAxxG_C_C"/>
    <property type="match status" value="1"/>
</dbReference>
<evidence type="ECO:0000313" key="1">
    <source>
        <dbReference type="EMBL" id="GFM35295.1"/>
    </source>
</evidence>
<protein>
    <recommendedName>
        <fullName evidence="3">C_GCAxxG_C_C family protein</fullName>
    </recommendedName>
</protein>
<gene>
    <name evidence="1" type="ORF">DSM101010T_36600</name>
</gene>
<evidence type="ECO:0008006" key="3">
    <source>
        <dbReference type="Google" id="ProtNLM"/>
    </source>
</evidence>
<dbReference type="EMBL" id="BLVO01000016">
    <property type="protein sequence ID" value="GFM35295.1"/>
    <property type="molecule type" value="Genomic_DNA"/>
</dbReference>
<comment type="caution">
    <text evidence="1">The sequence shown here is derived from an EMBL/GenBank/DDBJ whole genome shotgun (WGS) entry which is preliminary data.</text>
</comment>
<name>A0A7J0BQ89_9BACT</name>
<sequence length="154" mass="16253">MENSSSDRPSAGEVAAGYFSEQFHCAEAVAKSVLNAKGECAKSAVACATAFGGGYGRSFDEACGALSGGLIAIGQLHGRRAPGESWDYPASLGAMLREAFVEEFGTTHCRALRERFGDAQEAECRNLVRFTADTLEEMLETPVQSSAKVACGCR</sequence>
<dbReference type="Proteomes" id="UP000503840">
    <property type="component" value="Unassembled WGS sequence"/>
</dbReference>
<reference evidence="1 2" key="1">
    <citation type="submission" date="2020-05" db="EMBL/GenBank/DDBJ databases">
        <title>Draft genome sequence of Desulfovibrio sp. strain HN2T.</title>
        <authorList>
            <person name="Ueno A."/>
            <person name="Tamazawa S."/>
            <person name="Tamamura S."/>
            <person name="Murakami T."/>
            <person name="Kiyama T."/>
            <person name="Inomata H."/>
            <person name="Amano Y."/>
            <person name="Miyakawa K."/>
            <person name="Tamaki H."/>
            <person name="Naganuma T."/>
            <person name="Kaneko K."/>
        </authorList>
    </citation>
    <scope>NUCLEOTIDE SEQUENCE [LARGE SCALE GENOMIC DNA]</scope>
    <source>
        <strain evidence="1 2">HN2</strain>
    </source>
</reference>
<accession>A0A7J0BQ89</accession>
<dbReference type="InterPro" id="IPR010181">
    <property type="entry name" value="CGCAxxGCC_motif"/>
</dbReference>
<keyword evidence="2" id="KW-1185">Reference proteome</keyword>